<dbReference type="SUPFAM" id="SSF46785">
    <property type="entry name" value="Winged helix' DNA-binding domain"/>
    <property type="match status" value="1"/>
</dbReference>
<dbReference type="EMBL" id="AOPY01001568">
    <property type="protein sequence ID" value="EPJ36361.1"/>
    <property type="molecule type" value="Genomic_DNA"/>
</dbReference>
<keyword evidence="2" id="KW-1185">Reference proteome</keyword>
<evidence type="ECO:0000313" key="1">
    <source>
        <dbReference type="EMBL" id="EPJ36361.1"/>
    </source>
</evidence>
<sequence length="84" mass="9056">MGTPVKRTSRDIRTANRYEVLRQIIAESPTSRQELAAATGLSLATVATLVGELLDLRMITEVGFEDSAGGAPGAWWRSTPRGAR</sequence>
<dbReference type="AlphaFoldDB" id="S4MIH9"/>
<evidence type="ECO:0000313" key="2">
    <source>
        <dbReference type="Proteomes" id="UP000015001"/>
    </source>
</evidence>
<accession>S4MIH9</accession>
<dbReference type="Pfam" id="PF13412">
    <property type="entry name" value="HTH_24"/>
    <property type="match status" value="1"/>
</dbReference>
<name>S4MIH9_9ACTN</name>
<protein>
    <submittedName>
        <fullName evidence="1">Putative Xylose repressor</fullName>
    </submittedName>
</protein>
<reference evidence="1 2" key="1">
    <citation type="submission" date="2013-02" db="EMBL/GenBank/DDBJ databases">
        <title>Draft Genome Sequence of Streptomyces afghaniensis, Which Produces Compounds of the Julimycin B-Complex.</title>
        <authorList>
            <person name="Gruening B.A."/>
            <person name="Praeg A."/>
            <person name="Erxleben A."/>
            <person name="Guenther S."/>
            <person name="Fiedler H.-P."/>
            <person name="Goodfellow M."/>
            <person name="Mueller M."/>
        </authorList>
    </citation>
    <scope>NUCLEOTIDE SEQUENCE [LARGE SCALE GENOMIC DNA]</scope>
    <source>
        <strain evidence="1 2">772</strain>
    </source>
</reference>
<dbReference type="HOGENOM" id="CLU_2525970_0_0_11"/>
<gene>
    <name evidence="1" type="ORF">STAFG_6592</name>
</gene>
<dbReference type="InterPro" id="IPR036390">
    <property type="entry name" value="WH_DNA-bd_sf"/>
</dbReference>
<dbReference type="Gene3D" id="1.10.10.10">
    <property type="entry name" value="Winged helix-like DNA-binding domain superfamily/Winged helix DNA-binding domain"/>
    <property type="match status" value="1"/>
</dbReference>
<dbReference type="Proteomes" id="UP000015001">
    <property type="component" value="Unassembled WGS sequence"/>
</dbReference>
<organism evidence="1 2">
    <name type="scientific">Streptomyces afghaniensis 772</name>
    <dbReference type="NCBI Taxonomy" id="1283301"/>
    <lineage>
        <taxon>Bacteria</taxon>
        <taxon>Bacillati</taxon>
        <taxon>Actinomycetota</taxon>
        <taxon>Actinomycetes</taxon>
        <taxon>Kitasatosporales</taxon>
        <taxon>Streptomycetaceae</taxon>
        <taxon>Streptomyces</taxon>
    </lineage>
</organism>
<dbReference type="InterPro" id="IPR036388">
    <property type="entry name" value="WH-like_DNA-bd_sf"/>
</dbReference>
<proteinExistence type="predicted"/>
<comment type="caution">
    <text evidence="1">The sequence shown here is derived from an EMBL/GenBank/DDBJ whole genome shotgun (WGS) entry which is preliminary data.</text>
</comment>
<dbReference type="PATRIC" id="fig|1283301.3.peg.6541"/>